<feature type="compositionally biased region" description="Low complexity" evidence="1">
    <location>
        <begin position="90"/>
        <end position="99"/>
    </location>
</feature>
<evidence type="ECO:0000256" key="1">
    <source>
        <dbReference type="SAM" id="MobiDB-lite"/>
    </source>
</evidence>
<dbReference type="EMBL" id="UYRU01093966">
    <property type="protein sequence ID" value="VDN38799.1"/>
    <property type="molecule type" value="Genomic_DNA"/>
</dbReference>
<evidence type="ECO:0000313" key="2">
    <source>
        <dbReference type="EMBL" id="VDN38799.1"/>
    </source>
</evidence>
<dbReference type="Proteomes" id="UP000281553">
    <property type="component" value="Unassembled WGS sequence"/>
</dbReference>
<reference evidence="2 3" key="1">
    <citation type="submission" date="2018-11" db="EMBL/GenBank/DDBJ databases">
        <authorList>
            <consortium name="Pathogen Informatics"/>
        </authorList>
    </citation>
    <scope>NUCLEOTIDE SEQUENCE [LARGE SCALE GENOMIC DNA]</scope>
</reference>
<accession>A0A3P7RDF1</accession>
<keyword evidence="3" id="KW-1185">Reference proteome</keyword>
<gene>
    <name evidence="2" type="ORF">DILT_LOCUS17692</name>
</gene>
<proteinExistence type="predicted"/>
<evidence type="ECO:0000313" key="3">
    <source>
        <dbReference type="Proteomes" id="UP000281553"/>
    </source>
</evidence>
<dbReference type="AlphaFoldDB" id="A0A3P7RDF1"/>
<feature type="region of interest" description="Disordered" evidence="1">
    <location>
        <begin position="85"/>
        <end position="106"/>
    </location>
</feature>
<name>A0A3P7RDF1_DIBLA</name>
<protein>
    <submittedName>
        <fullName evidence="2">Uncharacterized protein</fullName>
    </submittedName>
</protein>
<sequence>MVYKNISNVSFYEEVTLVALDHFASFNLPPTLSPFLDSNLLFNAYSSSGNIFSWDASETLSEASEVGFTRWINHVFLQGMAVRELPPPTTTAAPDPGTTSSRRARFSEPILTEAKAAALSLLQAPSFAAPAHRIEREVDARKFKVHPDANLRADKG</sequence>
<organism evidence="2 3">
    <name type="scientific">Dibothriocephalus latus</name>
    <name type="common">Fish tapeworm</name>
    <name type="synonym">Diphyllobothrium latum</name>
    <dbReference type="NCBI Taxonomy" id="60516"/>
    <lineage>
        <taxon>Eukaryota</taxon>
        <taxon>Metazoa</taxon>
        <taxon>Spiralia</taxon>
        <taxon>Lophotrochozoa</taxon>
        <taxon>Platyhelminthes</taxon>
        <taxon>Cestoda</taxon>
        <taxon>Eucestoda</taxon>
        <taxon>Diphyllobothriidea</taxon>
        <taxon>Diphyllobothriidae</taxon>
        <taxon>Dibothriocephalus</taxon>
    </lineage>
</organism>